<dbReference type="EMBL" id="CDMZ01001547">
    <property type="protein sequence ID" value="CEM34222.1"/>
    <property type="molecule type" value="Genomic_DNA"/>
</dbReference>
<name>A0A0G4GU12_9ALVE</name>
<accession>A0A0G4GU12</accession>
<dbReference type="VEuPathDB" id="CryptoDB:Cvel_752"/>
<sequence>MDIKGIGTESREVRCFYIGHNDFTGVKVRVSKGHDKGNAHGRLGSGSAGRCNSFTAVEERSAISNDSRLVRLRTFLGTLLGVNKIGGHSRVVVLGIYFCDRDLLVHIIVDAPTTGVGWGGGGKMAAAAAKENSCRSLEGCKLDAGMVKVMVEDGRANREWGRLGRGAMGGLKEVTQGIDGRTGWLGTPA</sequence>
<protein>
    <submittedName>
        <fullName evidence="1">Uncharacterized protein</fullName>
    </submittedName>
</protein>
<dbReference type="AlphaFoldDB" id="A0A0G4GU12"/>
<gene>
    <name evidence="1" type="ORF">Cvel_752</name>
</gene>
<proteinExistence type="predicted"/>
<organism evidence="1">
    <name type="scientific">Chromera velia CCMP2878</name>
    <dbReference type="NCBI Taxonomy" id="1169474"/>
    <lineage>
        <taxon>Eukaryota</taxon>
        <taxon>Sar</taxon>
        <taxon>Alveolata</taxon>
        <taxon>Colpodellida</taxon>
        <taxon>Chromeraceae</taxon>
        <taxon>Chromera</taxon>
    </lineage>
</organism>
<evidence type="ECO:0000313" key="1">
    <source>
        <dbReference type="EMBL" id="CEM34222.1"/>
    </source>
</evidence>
<reference evidence="1" key="1">
    <citation type="submission" date="2014-11" db="EMBL/GenBank/DDBJ databases">
        <authorList>
            <person name="Otto D Thomas"/>
            <person name="Naeem Raeece"/>
        </authorList>
    </citation>
    <scope>NUCLEOTIDE SEQUENCE</scope>
</reference>